<gene>
    <name evidence="2" type="ORF">ElyMa_001974400</name>
</gene>
<dbReference type="AlphaFoldDB" id="A0AAV4F0N2"/>
<evidence type="ECO:0000256" key="1">
    <source>
        <dbReference type="SAM" id="MobiDB-lite"/>
    </source>
</evidence>
<dbReference type="EMBL" id="BMAT01004027">
    <property type="protein sequence ID" value="GFR66616.1"/>
    <property type="molecule type" value="Genomic_DNA"/>
</dbReference>
<accession>A0AAV4F0N2</accession>
<feature type="region of interest" description="Disordered" evidence="1">
    <location>
        <begin position="1"/>
        <end position="30"/>
    </location>
</feature>
<evidence type="ECO:0000313" key="2">
    <source>
        <dbReference type="EMBL" id="GFR66616.1"/>
    </source>
</evidence>
<comment type="caution">
    <text evidence="2">The sequence shown here is derived from an EMBL/GenBank/DDBJ whole genome shotgun (WGS) entry which is preliminary data.</text>
</comment>
<evidence type="ECO:0000313" key="3">
    <source>
        <dbReference type="Proteomes" id="UP000762676"/>
    </source>
</evidence>
<keyword evidence="3" id="KW-1185">Reference proteome</keyword>
<protein>
    <submittedName>
        <fullName evidence="2">Uncharacterized protein</fullName>
    </submittedName>
</protein>
<organism evidence="2 3">
    <name type="scientific">Elysia marginata</name>
    <dbReference type="NCBI Taxonomy" id="1093978"/>
    <lineage>
        <taxon>Eukaryota</taxon>
        <taxon>Metazoa</taxon>
        <taxon>Spiralia</taxon>
        <taxon>Lophotrochozoa</taxon>
        <taxon>Mollusca</taxon>
        <taxon>Gastropoda</taxon>
        <taxon>Heterobranchia</taxon>
        <taxon>Euthyneura</taxon>
        <taxon>Panpulmonata</taxon>
        <taxon>Sacoglossa</taxon>
        <taxon>Placobranchoidea</taxon>
        <taxon>Plakobranchidae</taxon>
        <taxon>Elysia</taxon>
    </lineage>
</organism>
<feature type="compositionally biased region" description="Acidic residues" evidence="1">
    <location>
        <begin position="14"/>
        <end position="30"/>
    </location>
</feature>
<name>A0AAV4F0N2_9GAST</name>
<sequence length="114" mass="12576">MGLKVNGAWTLAHDDDDDNNDYDDDDDDDDDDNCLTKKTCFAGSVSPTTSTTDRETQNLAHLVTCIGLGREKESSVCQQTRWLLQGGLTDLSEAKQTVVQCFYSLIESPHNTVT</sequence>
<proteinExistence type="predicted"/>
<reference evidence="2 3" key="1">
    <citation type="journal article" date="2021" name="Elife">
        <title>Chloroplast acquisition without the gene transfer in kleptoplastic sea slugs, Plakobranchus ocellatus.</title>
        <authorList>
            <person name="Maeda T."/>
            <person name="Takahashi S."/>
            <person name="Yoshida T."/>
            <person name="Shimamura S."/>
            <person name="Takaki Y."/>
            <person name="Nagai Y."/>
            <person name="Toyoda A."/>
            <person name="Suzuki Y."/>
            <person name="Arimoto A."/>
            <person name="Ishii H."/>
            <person name="Satoh N."/>
            <person name="Nishiyama T."/>
            <person name="Hasebe M."/>
            <person name="Maruyama T."/>
            <person name="Minagawa J."/>
            <person name="Obokata J."/>
            <person name="Shigenobu S."/>
        </authorList>
    </citation>
    <scope>NUCLEOTIDE SEQUENCE [LARGE SCALE GENOMIC DNA]</scope>
</reference>
<dbReference type="Proteomes" id="UP000762676">
    <property type="component" value="Unassembled WGS sequence"/>
</dbReference>